<organism evidence="1 2">
    <name type="scientific">Candidatus Magnetoglobus multicellularis str. Araruama</name>
    <dbReference type="NCBI Taxonomy" id="890399"/>
    <lineage>
        <taxon>Bacteria</taxon>
        <taxon>Pseudomonadati</taxon>
        <taxon>Thermodesulfobacteriota</taxon>
        <taxon>Desulfobacteria</taxon>
        <taxon>Desulfobacterales</taxon>
        <taxon>Desulfobacteraceae</taxon>
        <taxon>Candidatus Magnetoglobus</taxon>
    </lineage>
</organism>
<comment type="caution">
    <text evidence="1">The sequence shown here is derived from an EMBL/GenBank/DDBJ whole genome shotgun (WGS) entry which is preliminary data.</text>
</comment>
<reference evidence="2" key="1">
    <citation type="submission" date="2012-11" db="EMBL/GenBank/DDBJ databases">
        <authorList>
            <person name="Lucero-Rivera Y.E."/>
            <person name="Tovar-Ramirez D."/>
        </authorList>
    </citation>
    <scope>NUCLEOTIDE SEQUENCE [LARGE SCALE GENOMIC DNA]</scope>
    <source>
        <strain evidence="2">Araruama</strain>
    </source>
</reference>
<name>A0A1V1P4N6_9BACT</name>
<dbReference type="EMBL" id="ATBP01000566">
    <property type="protein sequence ID" value="ETR69764.1"/>
    <property type="molecule type" value="Genomic_DNA"/>
</dbReference>
<accession>A0A1V1P4N6</accession>
<evidence type="ECO:0000313" key="1">
    <source>
        <dbReference type="EMBL" id="ETR69764.1"/>
    </source>
</evidence>
<evidence type="ECO:0000313" key="2">
    <source>
        <dbReference type="Proteomes" id="UP000189670"/>
    </source>
</evidence>
<dbReference type="AlphaFoldDB" id="A0A1V1P4N6"/>
<protein>
    <submittedName>
        <fullName evidence="1">Uncharacterized protein</fullName>
    </submittedName>
</protein>
<dbReference type="Proteomes" id="UP000189670">
    <property type="component" value="Unassembled WGS sequence"/>
</dbReference>
<gene>
    <name evidence="1" type="ORF">OMM_03712</name>
</gene>
<proteinExistence type="predicted"/>
<sequence length="287" mass="34210">MKDMRDRSKTITEQHIQKAIDNLILRRETHIDQLMDKLQEDRVRKVIEPILNNEEKPKHAKEDDILYVKDLGLISIDNKIRIANRLYQEVIPRALTYPTQVTINHEPSWYITENGLINTNKLLTAFQDFYRKHFDEWCEDFQYKESSMQLLLQAFLQRIINSGGYLFREYGLGRKRTDLLIQWPQQEPIQEIVIELKIRYGDTDSVINKGLKQTFKYMKKSGATEGHLFIFDRRKTADWDTKIFQVKKNIMVMIYGSGEYRYLSDEFGRILKKGLEKEIARPFWNVP</sequence>